<dbReference type="PANTHER" id="PTHR36923:SF3">
    <property type="entry name" value="FERREDOXIN"/>
    <property type="match status" value="1"/>
</dbReference>
<dbReference type="Pfam" id="PF13459">
    <property type="entry name" value="Fer4_15"/>
    <property type="match status" value="1"/>
</dbReference>
<dbReference type="Gene3D" id="3.30.70.20">
    <property type="match status" value="1"/>
</dbReference>
<evidence type="ECO:0000256" key="2">
    <source>
        <dbReference type="ARBA" id="ARBA00022448"/>
    </source>
</evidence>
<evidence type="ECO:0000256" key="6">
    <source>
        <dbReference type="ARBA" id="ARBA00023014"/>
    </source>
</evidence>
<dbReference type="PROSITE" id="PS51379">
    <property type="entry name" value="4FE4S_FER_2"/>
    <property type="match status" value="1"/>
</dbReference>
<evidence type="ECO:0000256" key="8">
    <source>
        <dbReference type="RuleBase" id="RU368020"/>
    </source>
</evidence>
<comment type="caution">
    <text evidence="10">The sequence shown here is derived from an EMBL/GenBank/DDBJ whole genome shotgun (WGS) entry which is preliminary data.</text>
</comment>
<evidence type="ECO:0000256" key="1">
    <source>
        <dbReference type="ARBA" id="ARBA00001927"/>
    </source>
</evidence>
<keyword evidence="4 8" id="KW-0249">Electron transport</keyword>
<evidence type="ECO:0000259" key="9">
    <source>
        <dbReference type="PROSITE" id="PS51379"/>
    </source>
</evidence>
<dbReference type="SUPFAM" id="SSF54862">
    <property type="entry name" value="4Fe-4S ferredoxins"/>
    <property type="match status" value="1"/>
</dbReference>
<dbReference type="GO" id="GO:0005506">
    <property type="term" value="F:iron ion binding"/>
    <property type="evidence" value="ECO:0007669"/>
    <property type="project" value="UniProtKB-UniRule"/>
</dbReference>
<feature type="domain" description="4Fe-4S ferredoxin-type" evidence="9">
    <location>
        <begin position="11"/>
        <end position="39"/>
    </location>
</feature>
<comment type="function">
    <text evidence="8">Ferredoxins are iron-sulfur proteins that transfer electrons in a wide variety of metabolic reactions.</text>
</comment>
<dbReference type="PRINTS" id="PR00352">
    <property type="entry name" value="3FE4SFRDOXIN"/>
</dbReference>
<dbReference type="PANTHER" id="PTHR36923">
    <property type="entry name" value="FERREDOXIN"/>
    <property type="match status" value="1"/>
</dbReference>
<keyword evidence="5 8" id="KW-0408">Iron</keyword>
<comment type="cofactor">
    <cofactor evidence="1">
        <name>[3Fe-4S] cluster</name>
        <dbReference type="ChEBI" id="CHEBI:21137"/>
    </cofactor>
</comment>
<dbReference type="AlphaFoldDB" id="A0A6N9UE52"/>
<dbReference type="GO" id="GO:0009055">
    <property type="term" value="F:electron transfer activity"/>
    <property type="evidence" value="ECO:0007669"/>
    <property type="project" value="UniProtKB-UniRule"/>
</dbReference>
<evidence type="ECO:0000313" key="11">
    <source>
        <dbReference type="Proteomes" id="UP000469545"/>
    </source>
</evidence>
<keyword evidence="6 8" id="KW-0411">Iron-sulfur</keyword>
<dbReference type="InterPro" id="IPR001080">
    <property type="entry name" value="3Fe4S_ferredoxin"/>
</dbReference>
<dbReference type="InterPro" id="IPR017896">
    <property type="entry name" value="4Fe4S_Fe-S-bd"/>
</dbReference>
<name>A0A6N9UE52_9ACTN</name>
<dbReference type="GO" id="GO:0051538">
    <property type="term" value="F:3 iron, 4 sulfur cluster binding"/>
    <property type="evidence" value="ECO:0007669"/>
    <property type="project" value="UniProtKB-KW"/>
</dbReference>
<keyword evidence="7" id="KW-0003">3Fe-4S</keyword>
<sequence length="73" mass="7623">MTVAGRASEARRISVERDRCVGAGQCVLAAPAVFDQDEEEGLVLVLDGEPPASRSDAVREAVRACPSGALALR</sequence>
<keyword evidence="11" id="KW-1185">Reference proteome</keyword>
<protein>
    <recommendedName>
        <fullName evidence="8">Ferredoxin</fullName>
    </recommendedName>
</protein>
<evidence type="ECO:0000256" key="4">
    <source>
        <dbReference type="ARBA" id="ARBA00022982"/>
    </source>
</evidence>
<dbReference type="EMBL" id="JAAGMB010000118">
    <property type="protein sequence ID" value="NEB15894.1"/>
    <property type="molecule type" value="Genomic_DNA"/>
</dbReference>
<dbReference type="InterPro" id="IPR051269">
    <property type="entry name" value="Fe-S_cluster_ET"/>
</dbReference>
<proteinExistence type="predicted"/>
<evidence type="ECO:0000256" key="7">
    <source>
        <dbReference type="ARBA" id="ARBA00023291"/>
    </source>
</evidence>
<organism evidence="10 11">
    <name type="scientific">Streptomyces coelicoflavus</name>
    <dbReference type="NCBI Taxonomy" id="285562"/>
    <lineage>
        <taxon>Bacteria</taxon>
        <taxon>Bacillati</taxon>
        <taxon>Actinomycetota</taxon>
        <taxon>Actinomycetes</taxon>
        <taxon>Kitasatosporales</taxon>
        <taxon>Streptomycetaceae</taxon>
        <taxon>Streptomyces</taxon>
    </lineage>
</organism>
<reference evidence="10 11" key="1">
    <citation type="submission" date="2020-01" db="EMBL/GenBank/DDBJ databases">
        <title>Insect and environment-associated Actinomycetes.</title>
        <authorList>
            <person name="Currrie C."/>
            <person name="Chevrette M."/>
            <person name="Carlson C."/>
            <person name="Stubbendieck R."/>
            <person name="Wendt-Pienkowski E."/>
        </authorList>
    </citation>
    <scope>NUCLEOTIDE SEQUENCE [LARGE SCALE GENOMIC DNA]</scope>
    <source>
        <strain evidence="10 11">SID14172</strain>
    </source>
</reference>
<keyword evidence="2 8" id="KW-0813">Transport</keyword>
<gene>
    <name evidence="10" type="ORF">G3I46_05095</name>
</gene>
<evidence type="ECO:0000256" key="5">
    <source>
        <dbReference type="ARBA" id="ARBA00023004"/>
    </source>
</evidence>
<dbReference type="RefSeq" id="WP_164139012.1">
    <property type="nucleotide sequence ID" value="NZ_JAAGMB010000118.1"/>
</dbReference>
<dbReference type="Proteomes" id="UP000469545">
    <property type="component" value="Unassembled WGS sequence"/>
</dbReference>
<evidence type="ECO:0000313" key="10">
    <source>
        <dbReference type="EMBL" id="NEB15894.1"/>
    </source>
</evidence>
<keyword evidence="3 8" id="KW-0479">Metal-binding</keyword>
<evidence type="ECO:0000256" key="3">
    <source>
        <dbReference type="ARBA" id="ARBA00022723"/>
    </source>
</evidence>
<accession>A0A6N9UE52</accession>